<feature type="domain" description="NAA35-like TPR repeats" evidence="5">
    <location>
        <begin position="358"/>
        <end position="726"/>
    </location>
</feature>
<name>A0AAD1Z9R5_9LAMI</name>
<gene>
    <name evidence="6" type="ORF">FPE_LOCUS13212</name>
</gene>
<organism evidence="6 7">
    <name type="scientific">Fraxinus pennsylvanica</name>
    <dbReference type="NCBI Taxonomy" id="56036"/>
    <lineage>
        <taxon>Eukaryota</taxon>
        <taxon>Viridiplantae</taxon>
        <taxon>Streptophyta</taxon>
        <taxon>Embryophyta</taxon>
        <taxon>Tracheophyta</taxon>
        <taxon>Spermatophyta</taxon>
        <taxon>Magnoliopsida</taxon>
        <taxon>eudicotyledons</taxon>
        <taxon>Gunneridae</taxon>
        <taxon>Pentapetalae</taxon>
        <taxon>asterids</taxon>
        <taxon>lamiids</taxon>
        <taxon>Lamiales</taxon>
        <taxon>Oleaceae</taxon>
        <taxon>Oleeae</taxon>
        <taxon>Fraxinus</taxon>
    </lineage>
</organism>
<evidence type="ECO:0000259" key="4">
    <source>
        <dbReference type="Pfam" id="PF04112"/>
    </source>
</evidence>
<comment type="subcellular location">
    <subcellularLocation>
        <location evidence="1">Cytoplasm</location>
    </subcellularLocation>
</comment>
<dbReference type="InterPro" id="IPR007244">
    <property type="entry name" value="Naa35_N"/>
</dbReference>
<dbReference type="InterPro" id="IPR057983">
    <property type="entry name" value="NAA35-like_N"/>
</dbReference>
<reference evidence="6" key="1">
    <citation type="submission" date="2023-05" db="EMBL/GenBank/DDBJ databases">
        <authorList>
            <person name="Huff M."/>
        </authorList>
    </citation>
    <scope>NUCLEOTIDE SEQUENCE</scope>
</reference>
<dbReference type="InterPro" id="IPR057982">
    <property type="entry name" value="TPR_NAA35"/>
</dbReference>
<evidence type="ECO:0000259" key="5">
    <source>
        <dbReference type="Pfam" id="PF25789"/>
    </source>
</evidence>
<dbReference type="Pfam" id="PF04112">
    <property type="entry name" value="Mak10"/>
    <property type="match status" value="1"/>
</dbReference>
<sequence length="731" mass="83477">MSMAEKIEAERGRAVEVSISPSIPSGEGTVWADVSSLLRLACNDLRDDELINGENFNLFAAMSALEIMDPKMDSGIVSTYYSIDEAIENGAAPVPLSFDRTLDVQRIIDIMDHLLSCEATWHKGGSLAQTVFSSIYLMRPERTSSHALLHSYCRVIRATCNAVVSAVSDARTNEEEDLFTMTYGLPLKSEGDDKCLSMLHAVEETISRQLRACKAPTSKKRVLEDIEPLQNNFDLEEGFCKALLCRLRFRKHFYHVLTCMRRPQGKGLELAKKHIISCLAELDSILQSGEFLRSNNAHGTLEEGIEDKTTASGCQPIGFDSTLNSRSATPTPPRAIKLFSWKKAVDYFQKLLHDLEILCSYSLDPVFENVLRFVVDFQKFQPDMVARALVQLLLVQDGRLYGRDPMFAVICKAALLPDEAKNNDIQKSITVPQLEQLAINLLRVLCTNTSWQRRKLGKILQDWRIIYVQLELAFRKEHGDISRPSVDENLCMKICKHILIWVEEKTYWIASRFLTLGFELDLYSPSEYCMAYWYMYVILMKLAEKTHIKMMMSNETSRRKTKKKRDFVKDMGKDHQIPPAVLLFQCYIYVVEGLMLMLAALRNEHKVFLCLGPFNSEHGRFIQHFELLQKACLPDHVSYFSFRETTTHARFSTLSVYNCFKDAQRIAKELRDSFANDPDRIAELRRIEQVAEHNGIALNLICRLGTLDPSLKVSFEFTHHPYLAVAVVKRS</sequence>
<dbReference type="PANTHER" id="PTHR21373:SF0">
    <property type="entry name" value="N-ALPHA-ACETYLTRANSFERASE 35, NATC AUXILIARY SUBUNIT"/>
    <property type="match status" value="1"/>
</dbReference>
<feature type="domain" description="NAA35-like N-terminal" evidence="4">
    <location>
        <begin position="48"/>
        <end position="190"/>
    </location>
</feature>
<dbReference type="Proteomes" id="UP000834106">
    <property type="component" value="Chromosome 8"/>
</dbReference>
<comment type="similarity">
    <text evidence="2">Belongs to the MAK10 family.</text>
</comment>
<keyword evidence="7" id="KW-1185">Reference proteome</keyword>
<evidence type="ECO:0000256" key="1">
    <source>
        <dbReference type="ARBA" id="ARBA00004496"/>
    </source>
</evidence>
<evidence type="ECO:0000256" key="2">
    <source>
        <dbReference type="ARBA" id="ARBA00006289"/>
    </source>
</evidence>
<dbReference type="EMBL" id="OU503043">
    <property type="protein sequence ID" value="CAI9765782.1"/>
    <property type="molecule type" value="Genomic_DNA"/>
</dbReference>
<evidence type="ECO:0000313" key="6">
    <source>
        <dbReference type="EMBL" id="CAI9765782.1"/>
    </source>
</evidence>
<accession>A0AAD1Z9R5</accession>
<evidence type="ECO:0000313" key="7">
    <source>
        <dbReference type="Proteomes" id="UP000834106"/>
    </source>
</evidence>
<dbReference type="Pfam" id="PF25789">
    <property type="entry name" value="TPR_NAA35"/>
    <property type="match status" value="1"/>
</dbReference>
<dbReference type="PANTHER" id="PTHR21373">
    <property type="entry name" value="GLUCOSE REPRESSIBLE PROTEIN MAK10"/>
    <property type="match status" value="1"/>
</dbReference>
<evidence type="ECO:0008006" key="8">
    <source>
        <dbReference type="Google" id="ProtNLM"/>
    </source>
</evidence>
<keyword evidence="3" id="KW-0963">Cytoplasm</keyword>
<protein>
    <recommendedName>
        <fullName evidence="8">N-alpha-acetyltransferase 35, NatC auxiliary subunit</fullName>
    </recommendedName>
</protein>
<dbReference type="GO" id="GO:0031417">
    <property type="term" value="C:NatC complex"/>
    <property type="evidence" value="ECO:0007669"/>
    <property type="project" value="InterPro"/>
</dbReference>
<evidence type="ECO:0000256" key="3">
    <source>
        <dbReference type="ARBA" id="ARBA00022490"/>
    </source>
</evidence>
<dbReference type="AlphaFoldDB" id="A0AAD1Z9R5"/>
<proteinExistence type="inferred from homology"/>